<dbReference type="InterPro" id="IPR002838">
    <property type="entry name" value="AIM24"/>
</dbReference>
<evidence type="ECO:0000313" key="2">
    <source>
        <dbReference type="Proteomes" id="UP001592582"/>
    </source>
</evidence>
<dbReference type="InterPro" id="IPR016031">
    <property type="entry name" value="Trp_RNA-bd_attenuator-like_dom"/>
</dbReference>
<dbReference type="SUPFAM" id="SSF51219">
    <property type="entry name" value="TRAP-like"/>
    <property type="match status" value="1"/>
</dbReference>
<sequence length="253" mass="27274">MQSALLHHTAATGADVFTLQNDHMLRVALDGHREVLARSGSMVAFQGRATFTEIGRDEQEVRQLLQQQTPRQYVGPGQYQGHGQFSGQARMQQHAAGAQGLLMSCTGTGTVFLANLAQHLHVLTLQQGERLTLSSAYLLAMEHSVRWRTVNIEGGERIAGVGNWCLELTGPGQVVLMTSGRPLALPVGPQQYASADADAVVAWSSALDVQLQSQSSNTQALRRHGTATEGWELSFQGTGQVVIQPSELPSPKV</sequence>
<comment type="caution">
    <text evidence="1">The sequence shown here is derived from an EMBL/GenBank/DDBJ whole genome shotgun (WGS) entry which is preliminary data.</text>
</comment>
<keyword evidence="2" id="KW-1185">Reference proteome</keyword>
<proteinExistence type="predicted"/>
<reference evidence="1 2" key="1">
    <citation type="submission" date="2024-09" db="EMBL/GenBank/DDBJ databases">
        <authorList>
            <person name="Lee S.D."/>
        </authorList>
    </citation>
    <scope>NUCLEOTIDE SEQUENCE [LARGE SCALE GENOMIC DNA]</scope>
    <source>
        <strain evidence="1 2">N1-1</strain>
    </source>
</reference>
<gene>
    <name evidence="1" type="ORF">ACEZDG_01940</name>
</gene>
<dbReference type="Pfam" id="PF01987">
    <property type="entry name" value="AIM24"/>
    <property type="match status" value="1"/>
</dbReference>
<protein>
    <submittedName>
        <fullName evidence="1">AIM24 family protein</fullName>
    </submittedName>
</protein>
<dbReference type="Proteomes" id="UP001592582">
    <property type="component" value="Unassembled WGS sequence"/>
</dbReference>
<evidence type="ECO:0000313" key="1">
    <source>
        <dbReference type="EMBL" id="MFC1408036.1"/>
    </source>
</evidence>
<organism evidence="1 2">
    <name type="scientific">Streptacidiphilus alkalitolerans</name>
    <dbReference type="NCBI Taxonomy" id="3342712"/>
    <lineage>
        <taxon>Bacteria</taxon>
        <taxon>Bacillati</taxon>
        <taxon>Actinomycetota</taxon>
        <taxon>Actinomycetes</taxon>
        <taxon>Kitasatosporales</taxon>
        <taxon>Streptomycetaceae</taxon>
        <taxon>Streptacidiphilus</taxon>
    </lineage>
</organism>
<dbReference type="RefSeq" id="WP_380501492.1">
    <property type="nucleotide sequence ID" value="NZ_JBHEZX010000001.1"/>
</dbReference>
<dbReference type="EMBL" id="JBHEZX010000001">
    <property type="protein sequence ID" value="MFC1408036.1"/>
    <property type="molecule type" value="Genomic_DNA"/>
</dbReference>
<name>A0ABV6V341_9ACTN</name>
<accession>A0ABV6V341</accession>
<dbReference type="PANTHER" id="PTHR38074">
    <property type="entry name" value="ALTERED INHERITANCE OF MITOCHONDRIA PROTEIN 24, MITOCHONDRIAL"/>
    <property type="match status" value="1"/>
</dbReference>
<dbReference type="PANTHER" id="PTHR38074:SF1">
    <property type="entry name" value="ALTERED INHERITANCE OF MITOCHONDRIA PROTEIN 24, MITOCHONDRIAL"/>
    <property type="match status" value="1"/>
</dbReference>
<dbReference type="InterPro" id="IPR036983">
    <property type="entry name" value="AIM24_sf"/>
</dbReference>
<dbReference type="Gene3D" id="3.60.160.10">
    <property type="entry name" value="Mitochondrial biogenesis AIM24"/>
    <property type="match status" value="1"/>
</dbReference>